<evidence type="ECO:0000313" key="2">
    <source>
        <dbReference type="Proteomes" id="UP000006339"/>
    </source>
</evidence>
<reference evidence="1" key="1">
    <citation type="submission" date="2012-10" db="EMBL/GenBank/DDBJ databases">
        <authorList>
            <person name="Harkins D.M."/>
            <person name="Durkin A.S."/>
            <person name="Brinkac L.M."/>
            <person name="Selengut J.D."/>
            <person name="Sanka R."/>
            <person name="DePew J."/>
            <person name="Purushe J."/>
            <person name="Picardeau M."/>
            <person name="Werts C."/>
            <person name="Goarant C."/>
            <person name="Vinetz J.M."/>
            <person name="Sutton G.G."/>
            <person name="Nelson W.C."/>
            <person name="Fouts D.E."/>
        </authorList>
    </citation>
    <scope>NUCLEOTIDE SEQUENCE [LARGE SCALE GENOMIC DNA]</scope>
    <source>
        <strain evidence="1">200802841</strain>
    </source>
</reference>
<dbReference type="AlphaFoldDB" id="A0A828Y179"/>
<dbReference type="EMBL" id="AKWH02000056">
    <property type="protein sequence ID" value="EKO50646.1"/>
    <property type="molecule type" value="Genomic_DNA"/>
</dbReference>
<name>A0A828Y179_9LEPT</name>
<proteinExistence type="predicted"/>
<evidence type="ECO:0000313" key="1">
    <source>
        <dbReference type="EMBL" id="EKO50646.1"/>
    </source>
</evidence>
<dbReference type="Proteomes" id="UP000006339">
    <property type="component" value="Unassembled WGS sequence"/>
</dbReference>
<sequence length="50" mass="6081">MSIVNTGFSWVPTNRLKNTYDFCEWRVKTRPEKIELEPEFDSRFRESKVL</sequence>
<gene>
    <name evidence="1" type="ORF">LEP1GSC131_0809</name>
</gene>
<accession>A0A828Y179</accession>
<protein>
    <submittedName>
        <fullName evidence="1">Uncharacterized protein</fullName>
    </submittedName>
</protein>
<organism evidence="1 2">
    <name type="scientific">Leptospira kirschneri str. 200802841</name>
    <dbReference type="NCBI Taxonomy" id="1193047"/>
    <lineage>
        <taxon>Bacteria</taxon>
        <taxon>Pseudomonadati</taxon>
        <taxon>Spirochaetota</taxon>
        <taxon>Spirochaetia</taxon>
        <taxon>Leptospirales</taxon>
        <taxon>Leptospiraceae</taxon>
        <taxon>Leptospira</taxon>
    </lineage>
</organism>
<keyword evidence="2" id="KW-1185">Reference proteome</keyword>
<comment type="caution">
    <text evidence="1">The sequence shown here is derived from an EMBL/GenBank/DDBJ whole genome shotgun (WGS) entry which is preliminary data.</text>
</comment>